<sequence length="322" mass="35294">MGCLSRKRSKTTSNMKTTTPEAAFLSQQQNPSGPRNIKQELLLQIPACTVHLMEAGEALELAKGDFSIVRILEDNISLATVVKIGDDLQWPLTKDEPVVKLDLLHYLFSLPMKDGDPLSYGVAFLEEYGSSLGLLDSFLCELSCFSGAEASSARSTRNVDWKEFAPNVEYYNNFLAKAIAGGTGQVVKGIFKCSNAYTNQVHKGGEMILSRAAEQKNGAMETVRSSSRSAGSTKKSKVNKSIKRVRKLSRMTEKLSKTMLTGVGLATGSVITPLVKSQAGKAFLSMVPGEVLLASLDATRLWMQRKLLRDKLYLQPQKLHPE</sequence>
<proteinExistence type="predicted"/>
<dbReference type="Pfam" id="PF06911">
    <property type="entry name" value="Senescence"/>
    <property type="match status" value="1"/>
</dbReference>
<dbReference type="AlphaFoldDB" id="A0A9Q0W2L5"/>
<dbReference type="GO" id="GO:0005886">
    <property type="term" value="C:plasma membrane"/>
    <property type="evidence" value="ECO:0007669"/>
    <property type="project" value="TreeGrafter"/>
</dbReference>
<feature type="compositionally biased region" description="Polar residues" evidence="1">
    <location>
        <begin position="11"/>
        <end position="33"/>
    </location>
</feature>
<feature type="domain" description="Senescence" evidence="2">
    <location>
        <begin position="177"/>
        <end position="298"/>
    </location>
</feature>
<comment type="caution">
    <text evidence="3">The sequence shown here is derived from an EMBL/GenBank/DDBJ whole genome shotgun (WGS) entry which is preliminary data.</text>
</comment>
<evidence type="ECO:0000259" key="2">
    <source>
        <dbReference type="Pfam" id="PF06911"/>
    </source>
</evidence>
<dbReference type="InterPro" id="IPR009686">
    <property type="entry name" value="Senescence/spartin_C"/>
</dbReference>
<reference evidence="3" key="2">
    <citation type="journal article" date="2023" name="Int. J. Mol. Sci.">
        <title>De Novo Assembly and Annotation of 11 Diverse Shrub Willow (Salix) Genomes Reveals Novel Gene Organization in Sex-Linked Regions.</title>
        <authorList>
            <person name="Hyden B."/>
            <person name="Feng K."/>
            <person name="Yates T.B."/>
            <person name="Jawdy S."/>
            <person name="Cereghino C."/>
            <person name="Smart L.B."/>
            <person name="Muchero W."/>
        </authorList>
    </citation>
    <scope>NUCLEOTIDE SEQUENCE</scope>
    <source>
        <tissue evidence="3">Shoot tip</tissue>
    </source>
</reference>
<protein>
    <submittedName>
        <fullName evidence="3">SPARTIN</fullName>
    </submittedName>
</protein>
<keyword evidence="4" id="KW-1185">Reference proteome</keyword>
<gene>
    <name evidence="3" type="ORF">OIU74_025957</name>
</gene>
<dbReference type="Proteomes" id="UP001151752">
    <property type="component" value="Chromosome 18"/>
</dbReference>
<accession>A0A9Q0W2L5</accession>
<dbReference type="EMBL" id="JAPFFM010000006">
    <property type="protein sequence ID" value="KAJ6759377.1"/>
    <property type="molecule type" value="Genomic_DNA"/>
</dbReference>
<feature type="region of interest" description="Disordered" evidence="1">
    <location>
        <begin position="1"/>
        <end position="33"/>
    </location>
</feature>
<dbReference type="InterPro" id="IPR045036">
    <property type="entry name" value="Spartin-like"/>
</dbReference>
<reference evidence="3" key="1">
    <citation type="submission" date="2022-11" db="EMBL/GenBank/DDBJ databases">
        <authorList>
            <person name="Hyden B.L."/>
            <person name="Feng K."/>
            <person name="Yates T."/>
            <person name="Jawdy S."/>
            <person name="Smart L.B."/>
            <person name="Muchero W."/>
        </authorList>
    </citation>
    <scope>NUCLEOTIDE SEQUENCE</scope>
    <source>
        <tissue evidence="3">Shoot tip</tissue>
    </source>
</reference>
<evidence type="ECO:0000256" key="1">
    <source>
        <dbReference type="SAM" id="MobiDB-lite"/>
    </source>
</evidence>
<feature type="compositionally biased region" description="Basic residues" evidence="1">
    <location>
        <begin position="1"/>
        <end position="10"/>
    </location>
</feature>
<dbReference type="PANTHER" id="PTHR21068:SF36">
    <property type="entry name" value="SENESCENCE_DEHYDRATION-ASSOCIATED PROTEIN-LIKE PROTEIN"/>
    <property type="match status" value="1"/>
</dbReference>
<evidence type="ECO:0000313" key="4">
    <source>
        <dbReference type="Proteomes" id="UP001151752"/>
    </source>
</evidence>
<organism evidence="3 4">
    <name type="scientific">Salix koriyanagi</name>
    <dbReference type="NCBI Taxonomy" id="2511006"/>
    <lineage>
        <taxon>Eukaryota</taxon>
        <taxon>Viridiplantae</taxon>
        <taxon>Streptophyta</taxon>
        <taxon>Embryophyta</taxon>
        <taxon>Tracheophyta</taxon>
        <taxon>Spermatophyta</taxon>
        <taxon>Magnoliopsida</taxon>
        <taxon>eudicotyledons</taxon>
        <taxon>Gunneridae</taxon>
        <taxon>Pentapetalae</taxon>
        <taxon>rosids</taxon>
        <taxon>fabids</taxon>
        <taxon>Malpighiales</taxon>
        <taxon>Salicaceae</taxon>
        <taxon>Saliceae</taxon>
        <taxon>Salix</taxon>
    </lineage>
</organism>
<evidence type="ECO:0000313" key="3">
    <source>
        <dbReference type="EMBL" id="KAJ6759377.1"/>
    </source>
</evidence>
<dbReference type="PANTHER" id="PTHR21068">
    <property type="entry name" value="SPARTIN"/>
    <property type="match status" value="1"/>
</dbReference>
<name>A0A9Q0W2L5_9ROSI</name>